<sequence>MESRKVQTVGNGTYTVSLPKDWAESQGVASGDTVTLHDHIDGVLAVQTGNGGDGDPPVARIESADPEVIERALRAAYAAGAREVTLERDEPLTPDQRRVVERVARNRIGMSVAAESETATTVQIMLDSTEVSVSQSLRQLAFTVRSIHGDAVEALATPPDSSPIGSRDKQVDRLASMIDRSVSRGMADLGEVDALGTTRPELFESWTAMRELCRFRDAAADIGNAAAALDDPPSAARLAACRDFGRTVREVVSDGVSVALGDEGADVARSAVGELRRARDDIDALDRELDEAGAGAAEIRRVARALRRTAECGGDVAEIGLRRAVRCRETIRDRDPGRMNE</sequence>
<dbReference type="AlphaFoldDB" id="A0A1X4HBR5"/>
<feature type="domain" description="SpoVT-AbrB" evidence="2">
    <location>
        <begin position="8"/>
        <end position="44"/>
    </location>
</feature>
<keyword evidence="1" id="KW-0175">Coiled coil</keyword>
<dbReference type="Gene3D" id="1.20.58.220">
    <property type="entry name" value="Phosphate transport system protein phou homolog 2, domain 2"/>
    <property type="match status" value="1"/>
</dbReference>
<comment type="caution">
    <text evidence="3">The sequence shown here is derived from an EMBL/GenBank/DDBJ whole genome shotgun (WGS) entry which is preliminary data.</text>
</comment>
<accession>A0A1X4HBR5</accession>
<dbReference type="Proteomes" id="UP000193587">
    <property type="component" value="Unassembled WGS sequence"/>
</dbReference>
<evidence type="ECO:0000313" key="3">
    <source>
        <dbReference type="EMBL" id="OSP10792.1"/>
    </source>
</evidence>
<feature type="coiled-coil region" evidence="1">
    <location>
        <begin position="268"/>
        <end position="295"/>
    </location>
</feature>
<evidence type="ECO:0000313" key="4">
    <source>
        <dbReference type="Proteomes" id="UP000193587"/>
    </source>
</evidence>
<dbReference type="RefSeq" id="WP_049930754.1">
    <property type="nucleotide sequence ID" value="NZ_ATXS01000003.1"/>
</dbReference>
<dbReference type="Pfam" id="PF04014">
    <property type="entry name" value="MazE_antitoxin"/>
    <property type="match status" value="1"/>
</dbReference>
<name>A0A1X4HBR5_HALEZ</name>
<dbReference type="InterPro" id="IPR038078">
    <property type="entry name" value="PhoU-like_sf"/>
</dbReference>
<dbReference type="GO" id="GO:0003677">
    <property type="term" value="F:DNA binding"/>
    <property type="evidence" value="ECO:0007669"/>
    <property type="project" value="InterPro"/>
</dbReference>
<gene>
    <name evidence="3" type="ORF">B9H04_01895</name>
</gene>
<dbReference type="InterPro" id="IPR007159">
    <property type="entry name" value="SpoVT-AbrB_dom"/>
</dbReference>
<dbReference type="SUPFAM" id="SSF109755">
    <property type="entry name" value="PhoU-like"/>
    <property type="match status" value="1"/>
</dbReference>
<dbReference type="STRING" id="1121945.GCA_000421805_01149"/>
<evidence type="ECO:0000259" key="2">
    <source>
        <dbReference type="Pfam" id="PF04014"/>
    </source>
</evidence>
<proteinExistence type="predicted"/>
<dbReference type="EMBL" id="NEDJ01000003">
    <property type="protein sequence ID" value="OSP10792.1"/>
    <property type="molecule type" value="Genomic_DNA"/>
</dbReference>
<dbReference type="eggNOG" id="arCOG00318">
    <property type="taxonomic scope" value="Archaea"/>
</dbReference>
<protein>
    <submittedName>
        <fullName evidence="3">Transcriptional regulator</fullName>
    </submittedName>
</protein>
<evidence type="ECO:0000256" key="1">
    <source>
        <dbReference type="SAM" id="Coils"/>
    </source>
</evidence>
<reference evidence="3 4" key="1">
    <citation type="submission" date="2017-04" db="EMBL/GenBank/DDBJ databases">
        <title>MLSA of the genus Halorubrum.</title>
        <authorList>
            <person name="De La Haba R."/>
            <person name="Sanchez-Porro C."/>
            <person name="Infante-Dominguez C."/>
            <person name="Ventosa A."/>
        </authorList>
    </citation>
    <scope>NUCLEOTIDE SEQUENCE [LARGE SCALE GENOMIC DNA]</scope>
    <source>
        <strain evidence="3 4">DSM 17463</strain>
    </source>
</reference>
<organism evidence="3 4">
    <name type="scientific">Halorubrum ezzemoulense DSM 17463</name>
    <dbReference type="NCBI Taxonomy" id="1121945"/>
    <lineage>
        <taxon>Archaea</taxon>
        <taxon>Methanobacteriati</taxon>
        <taxon>Methanobacteriota</taxon>
        <taxon>Stenosarchaea group</taxon>
        <taxon>Halobacteria</taxon>
        <taxon>Halobacteriales</taxon>
        <taxon>Haloferacaceae</taxon>
        <taxon>Halorubrum</taxon>
    </lineage>
</organism>